<evidence type="ECO:0000256" key="9">
    <source>
        <dbReference type="ARBA" id="ARBA00022741"/>
    </source>
</evidence>
<keyword evidence="12 15" id="KW-1133">Transmembrane helix</keyword>
<dbReference type="InterPro" id="IPR050980">
    <property type="entry name" value="2C_sensor_his_kinase"/>
</dbReference>
<evidence type="ECO:0000259" key="17">
    <source>
        <dbReference type="PROSITE" id="PS50885"/>
    </source>
</evidence>
<feature type="transmembrane region" description="Helical" evidence="15">
    <location>
        <begin position="81"/>
        <end position="99"/>
    </location>
</feature>
<dbReference type="Pfam" id="PF00512">
    <property type="entry name" value="HisKA"/>
    <property type="match status" value="1"/>
</dbReference>
<dbReference type="PRINTS" id="PR00344">
    <property type="entry name" value="BCTRLSENSOR"/>
</dbReference>
<reference evidence="18 19" key="1">
    <citation type="submission" date="2020-08" db="EMBL/GenBank/DDBJ databases">
        <title>Genomic Encyclopedia of Type Strains, Phase IV (KMG-IV): sequencing the most valuable type-strain genomes for metagenomic binning, comparative biology and taxonomic classification.</title>
        <authorList>
            <person name="Goeker M."/>
        </authorList>
    </citation>
    <scope>NUCLEOTIDE SEQUENCE [LARGE SCALE GENOMIC DNA]</scope>
    <source>
        <strain evidence="18 19">DSM 17454</strain>
    </source>
</reference>
<dbReference type="Pfam" id="PF02518">
    <property type="entry name" value="HATPase_c"/>
    <property type="match status" value="1"/>
</dbReference>
<keyword evidence="5" id="KW-0997">Cell inner membrane</keyword>
<gene>
    <name evidence="18" type="ORF">HNQ96_002497</name>
</gene>
<evidence type="ECO:0000259" key="16">
    <source>
        <dbReference type="PROSITE" id="PS50109"/>
    </source>
</evidence>
<evidence type="ECO:0000256" key="10">
    <source>
        <dbReference type="ARBA" id="ARBA00022777"/>
    </source>
</evidence>
<dbReference type="SMART" id="SM00388">
    <property type="entry name" value="HisKA"/>
    <property type="match status" value="1"/>
</dbReference>
<dbReference type="Gene3D" id="3.30.565.10">
    <property type="entry name" value="Histidine kinase-like ATPase, C-terminal domain"/>
    <property type="match status" value="1"/>
</dbReference>
<dbReference type="SUPFAM" id="SSF55874">
    <property type="entry name" value="ATPase domain of HSP90 chaperone/DNA topoisomerase II/histidine kinase"/>
    <property type="match status" value="1"/>
</dbReference>
<organism evidence="18 19">
    <name type="scientific">Aminobacter carboxidus</name>
    <dbReference type="NCBI Taxonomy" id="376165"/>
    <lineage>
        <taxon>Bacteria</taxon>
        <taxon>Pseudomonadati</taxon>
        <taxon>Pseudomonadota</taxon>
        <taxon>Alphaproteobacteria</taxon>
        <taxon>Hyphomicrobiales</taxon>
        <taxon>Phyllobacteriaceae</taxon>
        <taxon>Aminobacter</taxon>
    </lineage>
</organism>
<evidence type="ECO:0000256" key="15">
    <source>
        <dbReference type="SAM" id="Phobius"/>
    </source>
</evidence>
<dbReference type="PANTHER" id="PTHR44936">
    <property type="entry name" value="SENSOR PROTEIN CREC"/>
    <property type="match status" value="1"/>
</dbReference>
<dbReference type="EMBL" id="JACHGI010000003">
    <property type="protein sequence ID" value="MBB6466632.1"/>
    <property type="molecule type" value="Genomic_DNA"/>
</dbReference>
<dbReference type="InterPro" id="IPR003661">
    <property type="entry name" value="HisK_dim/P_dom"/>
</dbReference>
<dbReference type="EC" id="2.7.13.3" evidence="3"/>
<keyword evidence="14 15" id="KW-0472">Membrane</keyword>
<dbReference type="CDD" id="cd00082">
    <property type="entry name" value="HisKA"/>
    <property type="match status" value="1"/>
</dbReference>
<evidence type="ECO:0000256" key="5">
    <source>
        <dbReference type="ARBA" id="ARBA00022519"/>
    </source>
</evidence>
<dbReference type="InterPro" id="IPR011006">
    <property type="entry name" value="CheY-like_superfamily"/>
</dbReference>
<comment type="caution">
    <text evidence="18">The sequence shown here is derived from an EMBL/GenBank/DDBJ whole genome shotgun (WGS) entry which is preliminary data.</text>
</comment>
<dbReference type="CDD" id="cd00075">
    <property type="entry name" value="HATPase"/>
    <property type="match status" value="1"/>
</dbReference>
<feature type="domain" description="Histidine kinase" evidence="16">
    <location>
        <begin position="304"/>
        <end position="504"/>
    </location>
</feature>
<evidence type="ECO:0000256" key="3">
    <source>
        <dbReference type="ARBA" id="ARBA00012438"/>
    </source>
</evidence>
<accession>A0A8E1WFY5</accession>
<dbReference type="PANTHER" id="PTHR44936:SF5">
    <property type="entry name" value="SENSOR HISTIDINE KINASE ENVZ"/>
    <property type="match status" value="1"/>
</dbReference>
<evidence type="ECO:0000313" key="19">
    <source>
        <dbReference type="Proteomes" id="UP000532373"/>
    </source>
</evidence>
<evidence type="ECO:0000256" key="14">
    <source>
        <dbReference type="ARBA" id="ARBA00023136"/>
    </source>
</evidence>
<dbReference type="PROSITE" id="PS50109">
    <property type="entry name" value="HIS_KIN"/>
    <property type="match status" value="1"/>
</dbReference>
<dbReference type="Gene3D" id="1.10.287.130">
    <property type="match status" value="1"/>
</dbReference>
<evidence type="ECO:0000256" key="8">
    <source>
        <dbReference type="ARBA" id="ARBA00022692"/>
    </source>
</evidence>
<evidence type="ECO:0000256" key="7">
    <source>
        <dbReference type="ARBA" id="ARBA00022679"/>
    </source>
</evidence>
<dbReference type="SMART" id="SM00387">
    <property type="entry name" value="HATPase_c"/>
    <property type="match status" value="1"/>
</dbReference>
<feature type="transmembrane region" description="Helical" evidence="15">
    <location>
        <begin position="226"/>
        <end position="246"/>
    </location>
</feature>
<dbReference type="Gene3D" id="3.40.50.2300">
    <property type="match status" value="1"/>
</dbReference>
<proteinExistence type="predicted"/>
<comment type="subcellular location">
    <subcellularLocation>
        <location evidence="2">Cell inner membrane</location>
        <topology evidence="2">Multi-pass membrane protein</topology>
    </subcellularLocation>
</comment>
<evidence type="ECO:0000256" key="4">
    <source>
        <dbReference type="ARBA" id="ARBA00022475"/>
    </source>
</evidence>
<dbReference type="GO" id="GO:0000155">
    <property type="term" value="F:phosphorelay sensor kinase activity"/>
    <property type="evidence" value="ECO:0007669"/>
    <property type="project" value="InterPro"/>
</dbReference>
<dbReference type="PROSITE" id="PS50885">
    <property type="entry name" value="HAMP"/>
    <property type="match status" value="1"/>
</dbReference>
<dbReference type="Proteomes" id="UP000532373">
    <property type="component" value="Unassembled WGS sequence"/>
</dbReference>
<evidence type="ECO:0000313" key="18">
    <source>
        <dbReference type="EMBL" id="MBB6466632.1"/>
    </source>
</evidence>
<dbReference type="SUPFAM" id="SSF47384">
    <property type="entry name" value="Homodimeric domain of signal transducing histidine kinase"/>
    <property type="match status" value="1"/>
</dbReference>
<keyword evidence="13" id="KW-0902">Two-component regulatory system</keyword>
<keyword evidence="7" id="KW-0808">Transferase</keyword>
<dbReference type="GO" id="GO:0005886">
    <property type="term" value="C:plasma membrane"/>
    <property type="evidence" value="ECO:0007669"/>
    <property type="project" value="UniProtKB-SubCell"/>
</dbReference>
<dbReference type="InterPro" id="IPR005467">
    <property type="entry name" value="His_kinase_dom"/>
</dbReference>
<keyword evidence="10 18" id="KW-0418">Kinase</keyword>
<evidence type="ECO:0000256" key="13">
    <source>
        <dbReference type="ARBA" id="ARBA00023012"/>
    </source>
</evidence>
<evidence type="ECO:0000256" key="6">
    <source>
        <dbReference type="ARBA" id="ARBA00022553"/>
    </source>
</evidence>
<keyword evidence="6" id="KW-0597">Phosphoprotein</keyword>
<evidence type="ECO:0000256" key="11">
    <source>
        <dbReference type="ARBA" id="ARBA00022840"/>
    </source>
</evidence>
<evidence type="ECO:0000256" key="2">
    <source>
        <dbReference type="ARBA" id="ARBA00004429"/>
    </source>
</evidence>
<dbReference type="InterPro" id="IPR004358">
    <property type="entry name" value="Sig_transdc_His_kin-like_C"/>
</dbReference>
<name>A0A8E1WFY5_9HYPH</name>
<evidence type="ECO:0000256" key="12">
    <source>
        <dbReference type="ARBA" id="ARBA00022989"/>
    </source>
</evidence>
<keyword evidence="11" id="KW-0067">ATP-binding</keyword>
<dbReference type="SUPFAM" id="SSF52172">
    <property type="entry name" value="CheY-like"/>
    <property type="match status" value="1"/>
</dbReference>
<dbReference type="InterPro" id="IPR003660">
    <property type="entry name" value="HAMP_dom"/>
</dbReference>
<protein>
    <recommendedName>
        <fullName evidence="3">histidine kinase</fullName>
        <ecNumber evidence="3">2.7.13.3</ecNumber>
    </recommendedName>
</protein>
<keyword evidence="8 15" id="KW-0812">Transmembrane</keyword>
<dbReference type="InterPro" id="IPR036890">
    <property type="entry name" value="HATPase_C_sf"/>
</dbReference>
<feature type="domain" description="HAMP" evidence="17">
    <location>
        <begin position="244"/>
        <end position="296"/>
    </location>
</feature>
<keyword evidence="4" id="KW-1003">Cell membrane</keyword>
<dbReference type="InterPro" id="IPR036097">
    <property type="entry name" value="HisK_dim/P_sf"/>
</dbReference>
<evidence type="ECO:0000256" key="1">
    <source>
        <dbReference type="ARBA" id="ARBA00000085"/>
    </source>
</evidence>
<dbReference type="InterPro" id="IPR003594">
    <property type="entry name" value="HATPase_dom"/>
</dbReference>
<keyword evidence="9" id="KW-0547">Nucleotide-binding</keyword>
<comment type="catalytic activity">
    <reaction evidence="1">
        <text>ATP + protein L-histidine = ADP + protein N-phospho-L-histidine.</text>
        <dbReference type="EC" id="2.7.13.3"/>
    </reaction>
</comment>
<dbReference type="AlphaFoldDB" id="A0A8E1WFY5"/>
<sequence>MNLAAQARHGARILIVEDDFEIARMLSETLIENGMAVEIAESGAGAAQDSPARRLFVHRHGGRGMKALLRRLVPQSLRGQLMAIIMVAMLVVIVLGSAFERITNSDYVPDMEIVAERAGVVAAMLRQVRPDERGAVLKAANEAGLDFQLLSREQVAGTSSPQQRTALGRIIAALFPPDRAPPLGGLWLLVADQPALVFDLDEKTAVALFGAPDTVLTSQFVSPATYYLLALVVLFVLFSFFAVWAVTDPLNRISAAVGSAEIDNGDALFVERGSIEMVGLARALNGMRARIRAMIDNRTRMLRSVSHDLRTPLTRLRLRAERMDDSVLRGAMLSDISHIEGLIDETLTYLRNDVSTEELQRADIASVVQTVCAEFSDVGFSVSYTGPDRLPGWCKPNALARAITNLCENGVKFAPNVEVLLTATDEAAIIEVSDNGPGIPETVRARVFEPFYKVDASRGANARRGFGLGLSIVADIVHGHGGKIELDENRPTGLVVKVDLPRGLVAA</sequence>
<dbReference type="GO" id="GO:0005524">
    <property type="term" value="F:ATP binding"/>
    <property type="evidence" value="ECO:0007669"/>
    <property type="project" value="UniProtKB-KW"/>
</dbReference>